<dbReference type="Gene3D" id="2.170.220.10">
    <property type="match status" value="1"/>
</dbReference>
<dbReference type="Gene3D" id="3.40.50.620">
    <property type="entry name" value="HUPs"/>
    <property type="match status" value="2"/>
</dbReference>
<dbReference type="SUPFAM" id="SSF50677">
    <property type="entry name" value="ValRS/IleRS/LeuRS editing domain"/>
    <property type="match status" value="1"/>
</dbReference>
<evidence type="ECO:0000256" key="6">
    <source>
        <dbReference type="ARBA" id="ARBA00022917"/>
    </source>
</evidence>
<dbReference type="SUPFAM" id="SSF47323">
    <property type="entry name" value="Anticodon-binding domain of a subclass of class I aminoacyl-tRNA synthetases"/>
    <property type="match status" value="1"/>
</dbReference>
<dbReference type="InterPro" id="IPR009008">
    <property type="entry name" value="Val/Leu/Ile-tRNA-synth_edit"/>
</dbReference>
<dbReference type="PANTHER" id="PTHR42765:SF1">
    <property type="entry name" value="ISOLEUCINE--TRNA LIGASE, MITOCHONDRIAL"/>
    <property type="match status" value="1"/>
</dbReference>
<feature type="binding site" evidence="10">
    <location>
        <position position="899"/>
    </location>
    <ligand>
        <name>Zn(2+)</name>
        <dbReference type="ChEBI" id="CHEBI:29105"/>
    </ligand>
</feature>
<dbReference type="PROSITE" id="PS00178">
    <property type="entry name" value="AA_TRNA_LIGASE_I"/>
    <property type="match status" value="1"/>
</dbReference>
<dbReference type="GO" id="GO:0005524">
    <property type="term" value="F:ATP binding"/>
    <property type="evidence" value="ECO:0007669"/>
    <property type="project" value="UniProtKB-UniRule"/>
</dbReference>
<organism evidence="14 15">
    <name type="scientific">Thermanaeromonas toyohensis ToBE</name>
    <dbReference type="NCBI Taxonomy" id="698762"/>
    <lineage>
        <taxon>Bacteria</taxon>
        <taxon>Bacillati</taxon>
        <taxon>Bacillota</taxon>
        <taxon>Clostridia</taxon>
        <taxon>Neomoorellales</taxon>
        <taxon>Neomoorellaceae</taxon>
        <taxon>Thermanaeromonas</taxon>
    </lineage>
</organism>
<dbReference type="InterPro" id="IPR033708">
    <property type="entry name" value="Anticodon_Ile_BEm"/>
</dbReference>
<dbReference type="EMBL" id="LT838272">
    <property type="protein sequence ID" value="SMB94439.1"/>
    <property type="molecule type" value="Genomic_DNA"/>
</dbReference>
<keyword evidence="6 10" id="KW-0648">Protein biosynthesis</keyword>
<evidence type="ECO:0000313" key="14">
    <source>
        <dbReference type="EMBL" id="SMB94439.1"/>
    </source>
</evidence>
<dbReference type="InterPro" id="IPR010663">
    <property type="entry name" value="Znf_FPG/IleRS"/>
</dbReference>
<feature type="short sequence motif" description="'KMSKS' region" evidence="10">
    <location>
        <begin position="596"/>
        <end position="600"/>
    </location>
</feature>
<feature type="domain" description="Zinc finger FPG/IleRS-type" evidence="12">
    <location>
        <begin position="895"/>
        <end position="921"/>
    </location>
</feature>
<dbReference type="EC" id="6.1.1.5" evidence="10"/>
<feature type="short sequence motif" description="'HIGH' region" evidence="10">
    <location>
        <begin position="57"/>
        <end position="67"/>
    </location>
</feature>
<accession>A0A1W1VM40</accession>
<dbReference type="Pfam" id="PF06827">
    <property type="entry name" value="zf-FPG_IleRS"/>
    <property type="match status" value="1"/>
</dbReference>
<dbReference type="STRING" id="698762.SAMN00808754_1034"/>
<evidence type="ECO:0000256" key="1">
    <source>
        <dbReference type="ARBA" id="ARBA00006887"/>
    </source>
</evidence>
<feature type="domain" description="Aminoacyl-tRNA synthetase class Ia" evidence="11">
    <location>
        <begin position="26"/>
        <end position="633"/>
    </location>
</feature>
<keyword evidence="10" id="KW-0479">Metal-binding</keyword>
<dbReference type="Gene3D" id="1.10.10.830">
    <property type="entry name" value="Ile-tRNA synthetase CP2 domain-like"/>
    <property type="match status" value="1"/>
</dbReference>
<dbReference type="FunFam" id="1.10.730.20:FF:000001">
    <property type="entry name" value="Isoleucine--tRNA ligase"/>
    <property type="match status" value="1"/>
</dbReference>
<evidence type="ECO:0000256" key="2">
    <source>
        <dbReference type="ARBA" id="ARBA00022490"/>
    </source>
</evidence>
<dbReference type="InterPro" id="IPR014729">
    <property type="entry name" value="Rossmann-like_a/b/a_fold"/>
</dbReference>
<evidence type="ECO:0000313" key="15">
    <source>
        <dbReference type="Proteomes" id="UP000192569"/>
    </source>
</evidence>
<evidence type="ECO:0000256" key="7">
    <source>
        <dbReference type="ARBA" id="ARBA00023146"/>
    </source>
</evidence>
<feature type="binding site" evidence="10">
    <location>
        <position position="555"/>
    </location>
    <ligand>
        <name>L-isoleucyl-5'-AMP</name>
        <dbReference type="ChEBI" id="CHEBI:178002"/>
    </ligand>
</feature>
<dbReference type="GO" id="GO:0005829">
    <property type="term" value="C:cytosol"/>
    <property type="evidence" value="ECO:0007669"/>
    <property type="project" value="TreeGrafter"/>
</dbReference>
<dbReference type="InterPro" id="IPR001412">
    <property type="entry name" value="aa-tRNA-synth_I_CS"/>
</dbReference>
<dbReference type="Gene3D" id="1.10.730.20">
    <property type="match status" value="1"/>
</dbReference>
<evidence type="ECO:0000256" key="5">
    <source>
        <dbReference type="ARBA" id="ARBA00022840"/>
    </source>
</evidence>
<dbReference type="InterPro" id="IPR023585">
    <property type="entry name" value="Ile-tRNA-ligase_type1"/>
</dbReference>
<dbReference type="SUPFAM" id="SSF52374">
    <property type="entry name" value="Nucleotidylyl transferase"/>
    <property type="match status" value="1"/>
</dbReference>
<evidence type="ECO:0000256" key="4">
    <source>
        <dbReference type="ARBA" id="ARBA00022741"/>
    </source>
</evidence>
<dbReference type="GO" id="GO:0004822">
    <property type="term" value="F:isoleucine-tRNA ligase activity"/>
    <property type="evidence" value="ECO:0007669"/>
    <property type="project" value="UniProtKB-UniRule"/>
</dbReference>
<dbReference type="GO" id="GO:0002161">
    <property type="term" value="F:aminoacyl-tRNA deacylase activity"/>
    <property type="evidence" value="ECO:0007669"/>
    <property type="project" value="InterPro"/>
</dbReference>
<comment type="similarity">
    <text evidence="1 10">Belongs to the class-I aminoacyl-tRNA synthetase family. IleS type 1 subfamily.</text>
</comment>
<sequence>MDYSKTLNLPKTDFPMRANLPEREPQILKFWEEKGLYKAVQEANRGKPKFILHDGPPYANGDIHLGHTLNKILKDIIVKYRSMSGYDAPYVPGWDTHGLPIEQQAIKNLGLDRRQVDVLEFRRRCREYALKYVEIQREQFKRLGVRGDWEHPYLTLEPEYEAIQIGIFGEMAKKGYIYKGRKPVYWCTDCETALAEAEVEYEEKRSPSIYVKFPVVDGRGLLEPGTTYVVIWTTTPWTLPANVAIALHPEANYLVVEVGEEKLLWAEALHERVVELLGLREHRILGRFRGIELEGVICRNPLMDRESLVILGEHVTMDQGTGCVHTAPGHGLEDFEIGQRYKLPVLSPLDDQGRFTAEAPQFQGLFVEEANKEIVKELERKGVLLQFGFITHQYPHCWRCKQPVIFRATEQWFASIDGFRQEALEAIRQVKWIPAWGEERIYRMVAERSDWCISRQRSWGVPIPIFYCHHCGKEIINDTTIKHLQGLFRQYGSDVWFAREAAELVPPGLACPECGSQEFRKETDIMDVWFDSGSSHAAVLESRPELSWPADLYLEGSDQYRGWFNSSLSTAVATRGQAPYRAVLTHGFLVDEEGRKMSKSLGNGIDPADVIKIMGADILRLWVASSDYRRDVAASFNIFRQVVDAYRKIRNTFRFLLGNLYDFDPERDAVPYHQMLELDRFILVKLQRLIEKVTRAYEEYEFHVVYHAIYNFCVTDLSATYLDILKDRLYTWEAKSLGRRSAQTALYQILDVLVRLLTPILAFTTEEVWQHLPGSNKPWSVQLCSWPSLKKEYLDEELEAKWDKVFKIREEVNRGLEQARREQGLGNSLNACVHLYPDEKLYSFLKPLEEELPTAFIVSQVVLHKPGEKAPEEGGVEAIEVEGLKIYVEPASGRKCERCWRVSEEVGGEATYPDLCPRCVAVLRTLESTCDESLSPGALG</sequence>
<dbReference type="Gene3D" id="3.90.740.10">
    <property type="entry name" value="Valyl/Leucyl/Isoleucyl-tRNA synthetase, editing domain"/>
    <property type="match status" value="1"/>
</dbReference>
<comment type="catalytic activity">
    <reaction evidence="9 10">
        <text>tRNA(Ile) + L-isoleucine + ATP = L-isoleucyl-tRNA(Ile) + AMP + diphosphate</text>
        <dbReference type="Rhea" id="RHEA:11060"/>
        <dbReference type="Rhea" id="RHEA-COMP:9666"/>
        <dbReference type="Rhea" id="RHEA-COMP:9695"/>
        <dbReference type="ChEBI" id="CHEBI:30616"/>
        <dbReference type="ChEBI" id="CHEBI:33019"/>
        <dbReference type="ChEBI" id="CHEBI:58045"/>
        <dbReference type="ChEBI" id="CHEBI:78442"/>
        <dbReference type="ChEBI" id="CHEBI:78528"/>
        <dbReference type="ChEBI" id="CHEBI:456215"/>
        <dbReference type="EC" id="6.1.1.5"/>
    </reaction>
</comment>
<keyword evidence="7 10" id="KW-0030">Aminoacyl-tRNA synthetase</keyword>
<evidence type="ECO:0000259" key="13">
    <source>
        <dbReference type="Pfam" id="PF08264"/>
    </source>
</evidence>
<keyword evidence="10" id="KW-0862">Zinc</keyword>
<dbReference type="CDD" id="cd00818">
    <property type="entry name" value="IleRS_core"/>
    <property type="match status" value="1"/>
</dbReference>
<evidence type="ECO:0000256" key="8">
    <source>
        <dbReference type="ARBA" id="ARBA00025217"/>
    </source>
</evidence>
<dbReference type="InterPro" id="IPR013155">
    <property type="entry name" value="M/V/L/I-tRNA-synth_anticd-bd"/>
</dbReference>
<feature type="binding site" evidence="10">
    <location>
        <position position="919"/>
    </location>
    <ligand>
        <name>Zn(2+)</name>
        <dbReference type="ChEBI" id="CHEBI:29105"/>
    </ligand>
</feature>
<evidence type="ECO:0000256" key="10">
    <source>
        <dbReference type="HAMAP-Rule" id="MF_02002"/>
    </source>
</evidence>
<dbReference type="GO" id="GO:0006428">
    <property type="term" value="P:isoleucyl-tRNA aminoacylation"/>
    <property type="evidence" value="ECO:0007669"/>
    <property type="project" value="UniProtKB-UniRule"/>
</dbReference>
<keyword evidence="15" id="KW-1185">Reference proteome</keyword>
<dbReference type="FunFam" id="3.40.50.620:FF:000152">
    <property type="entry name" value="Isoleucine--tRNA ligase"/>
    <property type="match status" value="1"/>
</dbReference>
<dbReference type="InterPro" id="IPR050081">
    <property type="entry name" value="Ile-tRNA_ligase"/>
</dbReference>
<gene>
    <name evidence="10" type="primary">ileS</name>
    <name evidence="14" type="ORF">SAMN00808754_1034</name>
</gene>
<dbReference type="HAMAP" id="MF_02002">
    <property type="entry name" value="Ile_tRNA_synth_type1"/>
    <property type="match status" value="1"/>
</dbReference>
<dbReference type="GO" id="GO:0000049">
    <property type="term" value="F:tRNA binding"/>
    <property type="evidence" value="ECO:0007669"/>
    <property type="project" value="InterPro"/>
</dbReference>
<evidence type="ECO:0000256" key="3">
    <source>
        <dbReference type="ARBA" id="ARBA00022598"/>
    </source>
</evidence>
<keyword evidence="5 10" id="KW-0067">ATP-binding</keyword>
<dbReference type="InterPro" id="IPR009080">
    <property type="entry name" value="tRNAsynth_Ia_anticodon-bd"/>
</dbReference>
<dbReference type="OrthoDB" id="9810365at2"/>
<evidence type="ECO:0000256" key="9">
    <source>
        <dbReference type="ARBA" id="ARBA00048359"/>
    </source>
</evidence>
<dbReference type="PRINTS" id="PR00984">
    <property type="entry name" value="TRNASYNTHILE"/>
</dbReference>
<feature type="domain" description="Methionyl/Valyl/Leucyl/Isoleucyl-tRNA synthetase anticodon-binding" evidence="13">
    <location>
        <begin position="679"/>
        <end position="833"/>
    </location>
</feature>
<proteinExistence type="inferred from homology"/>
<dbReference type="CDD" id="cd07960">
    <property type="entry name" value="Anticodon_Ia_Ile_BEm"/>
    <property type="match status" value="1"/>
</dbReference>
<comment type="cofactor">
    <cofactor evidence="10">
        <name>Zn(2+)</name>
        <dbReference type="ChEBI" id="CHEBI:29105"/>
    </cofactor>
    <text evidence="10">Binds 1 zinc ion per subunit.</text>
</comment>
<feature type="binding site" evidence="10">
    <location>
        <position position="916"/>
    </location>
    <ligand>
        <name>Zn(2+)</name>
        <dbReference type="ChEBI" id="CHEBI:29105"/>
    </ligand>
</feature>
<evidence type="ECO:0000259" key="11">
    <source>
        <dbReference type="Pfam" id="PF00133"/>
    </source>
</evidence>
<comment type="domain">
    <text evidence="10">IleRS has two distinct active sites: one for aminoacylation and one for editing. The misactivated valine is translocated from the active site to the editing site, which sterically excludes the correctly activated isoleucine. The single editing site contains two valyl binding pockets, one specific for each substrate (Val-AMP or Val-tRNA(Ile)).</text>
</comment>
<comment type="subunit">
    <text evidence="10">Monomer.</text>
</comment>
<keyword evidence="3 10" id="KW-0436">Ligase</keyword>
<comment type="function">
    <text evidence="8 10">Catalyzes the attachment of isoleucine to tRNA(Ile). As IleRS can inadvertently accommodate and process structurally similar amino acids such as valine, to avoid such errors it has two additional distinct tRNA(Ile)-dependent editing activities. One activity is designated as 'pretransfer' editing and involves the hydrolysis of activated Val-AMP. The other activity is designated 'posttransfer' editing and involves deacylation of mischarged Val-tRNA(Ile).</text>
</comment>
<reference evidence="14 15" key="1">
    <citation type="submission" date="2017-04" db="EMBL/GenBank/DDBJ databases">
        <authorList>
            <person name="Afonso C.L."/>
            <person name="Miller P.J."/>
            <person name="Scott M.A."/>
            <person name="Spackman E."/>
            <person name="Goraichik I."/>
            <person name="Dimitrov K.M."/>
            <person name="Suarez D.L."/>
            <person name="Swayne D.E."/>
        </authorList>
    </citation>
    <scope>NUCLEOTIDE SEQUENCE [LARGE SCALE GENOMIC DNA]</scope>
    <source>
        <strain evidence="14 15">ToBE</strain>
    </source>
</reference>
<dbReference type="InterPro" id="IPR002300">
    <property type="entry name" value="aa-tRNA-synth_Ia"/>
</dbReference>
<dbReference type="RefSeq" id="WP_084664527.1">
    <property type="nucleotide sequence ID" value="NZ_LT838272.1"/>
</dbReference>
<dbReference type="Proteomes" id="UP000192569">
    <property type="component" value="Chromosome I"/>
</dbReference>
<keyword evidence="4 10" id="KW-0547">Nucleotide-binding</keyword>
<feature type="binding site" evidence="10">
    <location>
        <position position="896"/>
    </location>
    <ligand>
        <name>Zn(2+)</name>
        <dbReference type="ChEBI" id="CHEBI:29105"/>
    </ligand>
</feature>
<evidence type="ECO:0000259" key="12">
    <source>
        <dbReference type="Pfam" id="PF06827"/>
    </source>
</evidence>
<dbReference type="Pfam" id="PF00133">
    <property type="entry name" value="tRNA-synt_1"/>
    <property type="match status" value="1"/>
</dbReference>
<dbReference type="AlphaFoldDB" id="A0A1W1VM40"/>
<dbReference type="GO" id="GO:0008270">
    <property type="term" value="F:zinc ion binding"/>
    <property type="evidence" value="ECO:0007669"/>
    <property type="project" value="UniProtKB-UniRule"/>
</dbReference>
<keyword evidence="2 10" id="KW-0963">Cytoplasm</keyword>
<name>A0A1W1VM40_9FIRM</name>
<dbReference type="Pfam" id="PF08264">
    <property type="entry name" value="Anticodon_1"/>
    <property type="match status" value="1"/>
</dbReference>
<dbReference type="PANTHER" id="PTHR42765">
    <property type="entry name" value="SOLEUCYL-TRNA SYNTHETASE"/>
    <property type="match status" value="1"/>
</dbReference>
<feature type="binding site" evidence="10">
    <location>
        <position position="599"/>
    </location>
    <ligand>
        <name>ATP</name>
        <dbReference type="ChEBI" id="CHEBI:30616"/>
    </ligand>
</feature>
<protein>
    <recommendedName>
        <fullName evidence="10">Isoleucine--tRNA ligase</fullName>
        <ecNumber evidence="10">6.1.1.5</ecNumber>
    </recommendedName>
    <alternativeName>
        <fullName evidence="10">Isoleucyl-tRNA synthetase</fullName>
        <shortName evidence="10">IleRS</shortName>
    </alternativeName>
</protein>
<dbReference type="InterPro" id="IPR002301">
    <property type="entry name" value="Ile-tRNA-ligase"/>
</dbReference>
<comment type="subcellular location">
    <subcellularLocation>
        <location evidence="10">Cytoplasm</location>
    </subcellularLocation>
</comment>
<dbReference type="NCBIfam" id="TIGR00392">
    <property type="entry name" value="ileS"/>
    <property type="match status" value="1"/>
</dbReference>